<keyword evidence="1" id="KW-1133">Transmembrane helix</keyword>
<sequence length="178" mass="20319">MSLFSISINPPQNPHQVLNDRYIQWFQSEIESQTAYHNHKETMSWVVTALYIPSILVAGNYIGEHNLSFLRNPCCFILALLLASVFVTMQFRSRHVSAKTIAALMELVNEIESGQLNLNDADSRQFVTIKFWPKFVDDRIHKWDGFKARSVFDLLFTDVVCLAGIVLATFLACYLASL</sequence>
<evidence type="ECO:0008006" key="3">
    <source>
        <dbReference type="Google" id="ProtNLM"/>
    </source>
</evidence>
<dbReference type="AlphaFoldDB" id="A0AAU8G7Y1"/>
<feature type="transmembrane region" description="Helical" evidence="1">
    <location>
        <begin position="69"/>
        <end position="89"/>
    </location>
</feature>
<accession>A0AAU8G7Y1</accession>
<protein>
    <recommendedName>
        <fullName evidence="3">SLATT domain-containing protein</fullName>
    </recommendedName>
</protein>
<feature type="transmembrane region" description="Helical" evidence="1">
    <location>
        <begin position="151"/>
        <end position="177"/>
    </location>
</feature>
<organism evidence="2">
    <name type="scientific">Dehalogenimonas sp. 4OHTPN</name>
    <dbReference type="NCBI Taxonomy" id="3166643"/>
    <lineage>
        <taxon>Bacteria</taxon>
        <taxon>Bacillati</taxon>
        <taxon>Chloroflexota</taxon>
        <taxon>Dehalococcoidia</taxon>
        <taxon>Dehalococcoidales</taxon>
        <taxon>Dehalococcoidaceae</taxon>
        <taxon>Dehalogenimonas</taxon>
    </lineage>
</organism>
<dbReference type="RefSeq" id="WP_353714074.1">
    <property type="nucleotide sequence ID" value="NZ_CP159307.1"/>
</dbReference>
<evidence type="ECO:0000256" key="1">
    <source>
        <dbReference type="SAM" id="Phobius"/>
    </source>
</evidence>
<evidence type="ECO:0000313" key="2">
    <source>
        <dbReference type="EMBL" id="XCH32804.1"/>
    </source>
</evidence>
<reference evidence="2" key="1">
    <citation type="submission" date="2024-06" db="EMBL/GenBank/DDBJ databases">
        <title>A Novel Isolate, Dehalogenimonas sp. Strain 4OHTPN, Dechlorinates Aromatic 4 Hydroxy chlorothalonil by a Novel Reductive Dehalogenase.</title>
        <authorList>
            <person name="Liu G."/>
        </authorList>
    </citation>
    <scope>NUCLEOTIDE SEQUENCE</scope>
    <source>
        <strain evidence="2">4OHTPN</strain>
    </source>
</reference>
<dbReference type="EMBL" id="CP159307">
    <property type="protein sequence ID" value="XCH32804.1"/>
    <property type="molecule type" value="Genomic_DNA"/>
</dbReference>
<feature type="transmembrane region" description="Helical" evidence="1">
    <location>
        <begin position="43"/>
        <end position="63"/>
    </location>
</feature>
<name>A0AAU8G7Y1_9CHLR</name>
<gene>
    <name evidence="2" type="ORF">ABV300_06485</name>
</gene>
<proteinExistence type="predicted"/>
<keyword evidence="1" id="KW-0472">Membrane</keyword>
<keyword evidence="1" id="KW-0812">Transmembrane</keyword>